<evidence type="ECO:0000259" key="2">
    <source>
        <dbReference type="Pfam" id="PF13672"/>
    </source>
</evidence>
<evidence type="ECO:0000313" key="3">
    <source>
        <dbReference type="EMBL" id="MBR7674834.1"/>
    </source>
</evidence>
<feature type="domain" description="PPM-type phosphatase" evidence="2">
    <location>
        <begin position="83"/>
        <end position="352"/>
    </location>
</feature>
<dbReference type="InterPro" id="IPR001932">
    <property type="entry name" value="PPM-type_phosphatase-like_dom"/>
</dbReference>
<dbReference type="EMBL" id="JAGSMN010000390">
    <property type="protein sequence ID" value="MBR7674834.1"/>
    <property type="molecule type" value="Genomic_DNA"/>
</dbReference>
<feature type="region of interest" description="Disordered" evidence="1">
    <location>
        <begin position="1"/>
        <end position="48"/>
    </location>
</feature>
<gene>
    <name evidence="3" type="ORF">KDA82_17755</name>
</gene>
<protein>
    <submittedName>
        <fullName evidence="3">Protein phosphatase 2C domain-containing protein</fullName>
    </submittedName>
</protein>
<dbReference type="Pfam" id="PF13672">
    <property type="entry name" value="PP2C_2"/>
    <property type="match status" value="1"/>
</dbReference>
<proteinExistence type="predicted"/>
<name>A0A8T4IZX4_9ACTN</name>
<dbReference type="AlphaFoldDB" id="A0A8T4IZX4"/>
<accession>A0A8T4IZX4</accession>
<keyword evidence="4" id="KW-1185">Reference proteome</keyword>
<comment type="caution">
    <text evidence="3">The sequence shown here is derived from an EMBL/GenBank/DDBJ whole genome shotgun (WGS) entry which is preliminary data.</text>
</comment>
<evidence type="ECO:0000256" key="1">
    <source>
        <dbReference type="SAM" id="MobiDB-lite"/>
    </source>
</evidence>
<organism evidence="3 4">
    <name type="scientific">Streptomyces daliensis</name>
    <dbReference type="NCBI Taxonomy" id="299421"/>
    <lineage>
        <taxon>Bacteria</taxon>
        <taxon>Bacillati</taxon>
        <taxon>Actinomycetota</taxon>
        <taxon>Actinomycetes</taxon>
        <taxon>Kitasatosporales</taxon>
        <taxon>Streptomycetaceae</taxon>
        <taxon>Streptomyces</taxon>
    </lineage>
</organism>
<sequence length="382" mass="40044">MTQPSPLVPGPRTAPDERAPSSPARAAELVPRPAHVGEAPPAHGAEPVALPAADPAALSELVPDTVLDGAHYGSLTLRAASVRGEAARRSGDLRADALLTARFGEGENALLMVAVAAGPRGVPGAHRAAREVCQSIGGALGRSHARLVEDIHGGRREALKSGLNRLTDRSYGMLRAQAAALGLRPDQYTADLRCLLLPADPRCSTRVFFGAGEGGLLRLRDGSWQDLEPAVPDEKDVTGAPVVGYGARPYEPTGAQDRAAAPEPTMDLRIQPLGQPPGQPPGPAPAPPDPRETPQGAEAEGFRRRRFRFRASVARPGDTLLLCSPGFAAPMREEPAFAAHLAARWGEVAKGEPPGLAAYLADVQLRARGHDGDRTAVAVWES</sequence>
<evidence type="ECO:0000313" key="4">
    <source>
        <dbReference type="Proteomes" id="UP000675554"/>
    </source>
</evidence>
<feature type="region of interest" description="Disordered" evidence="1">
    <location>
        <begin position="228"/>
        <end position="304"/>
    </location>
</feature>
<feature type="compositionally biased region" description="Pro residues" evidence="1">
    <location>
        <begin position="274"/>
        <end position="288"/>
    </location>
</feature>
<dbReference type="Proteomes" id="UP000675554">
    <property type="component" value="Unassembled WGS sequence"/>
</dbReference>
<reference evidence="3" key="1">
    <citation type="submission" date="2021-04" db="EMBL/GenBank/DDBJ databases">
        <title>Sequencing of actinobacteria type strains.</title>
        <authorList>
            <person name="Nguyen G.-S."/>
            <person name="Wentzel A."/>
        </authorList>
    </citation>
    <scope>NUCLEOTIDE SEQUENCE</scope>
    <source>
        <strain evidence="3">DSM 42095</strain>
    </source>
</reference>